<dbReference type="AlphaFoldDB" id="A0A4Y3WJZ2"/>
<sequence length="105" mass="11272">MGGGPKERGSKAPSSLAAAWFRQRGRLRRLAAQSNGAGRRNWRYWVSPARRCKLEKGSSARMRAQDKVAAEIGCCRIISCQGSSPGWAETALAGSVEAAAKEPPE</sequence>
<organism evidence="1 2">
    <name type="scientific">Nitrobacter winogradskyi</name>
    <name type="common">Nitrobacter agilis</name>
    <dbReference type="NCBI Taxonomy" id="913"/>
    <lineage>
        <taxon>Bacteria</taxon>
        <taxon>Pseudomonadati</taxon>
        <taxon>Pseudomonadota</taxon>
        <taxon>Alphaproteobacteria</taxon>
        <taxon>Hyphomicrobiales</taxon>
        <taxon>Nitrobacteraceae</taxon>
        <taxon>Nitrobacter</taxon>
    </lineage>
</organism>
<evidence type="ECO:0000313" key="1">
    <source>
        <dbReference type="EMBL" id="GEC17656.1"/>
    </source>
</evidence>
<dbReference type="EMBL" id="BJNF01000129">
    <property type="protein sequence ID" value="GEC17656.1"/>
    <property type="molecule type" value="Genomic_DNA"/>
</dbReference>
<dbReference type="Proteomes" id="UP000318825">
    <property type="component" value="Unassembled WGS sequence"/>
</dbReference>
<proteinExistence type="predicted"/>
<evidence type="ECO:0000313" key="2">
    <source>
        <dbReference type="Proteomes" id="UP000318825"/>
    </source>
</evidence>
<name>A0A4Y3WJZ2_NITWI</name>
<protein>
    <submittedName>
        <fullName evidence="1">Uncharacterized protein</fullName>
    </submittedName>
</protein>
<reference evidence="1 2" key="1">
    <citation type="submission" date="2019-06" db="EMBL/GenBank/DDBJ databases">
        <title>Whole genome shotgun sequence of Nitrobacter winogradskyi NBRC 14297.</title>
        <authorList>
            <person name="Hosoyama A."/>
            <person name="Uohara A."/>
            <person name="Ohji S."/>
            <person name="Ichikawa N."/>
        </authorList>
    </citation>
    <scope>NUCLEOTIDE SEQUENCE [LARGE SCALE GENOMIC DNA]</scope>
    <source>
        <strain evidence="1 2">NBRC 14297</strain>
    </source>
</reference>
<accession>A0A4Y3WJZ2</accession>
<gene>
    <name evidence="1" type="ORF">NWI01_35480</name>
</gene>
<comment type="caution">
    <text evidence="1">The sequence shown here is derived from an EMBL/GenBank/DDBJ whole genome shotgun (WGS) entry which is preliminary data.</text>
</comment>